<keyword evidence="6" id="KW-1185">Reference proteome</keyword>
<dbReference type="SUPFAM" id="SSF52540">
    <property type="entry name" value="P-loop containing nucleoside triphosphate hydrolases"/>
    <property type="match status" value="2"/>
</dbReference>
<sequence length="521" mass="56356">MSATAAALAEPPVSPLGAKKAIGLETIGMTKIFGSMVALGDVSIKVKPGSFHALLGENGAGKSTLVKCIMGFYQPTRGSVLIDGRETEISNPKVARDVGIGMVYQHFTLVPSLTATENLVIARADVPSVIDWKKEKKSLDALFDRMPFRVPLDVPVSSLAAGEKQKLEILKQLYLDQRFLILDEPTSVLTPGEADEILGLLKTMTDAGDLTILMISHKFREVTAFADEFSVLRKGEYMGGGVTANVSVAEMSRMMIGDMKLRERAARKTFEKQPVVLDLAGICAEDDEGLPAVDAVNLKIRAGEIVGIAGVSGNGQSELIETLTGQRDLTSGRFFVKDQPYEPSREKMAKFKVFGLPEEPLKNACVRRMTVAENLAFRSFDQPPISKRRGFLSPGPMRAKAKELIAAYRVKTPGPDEPIENLSGGNVQRAVLARELSTQVEVLIVANPCFGLDFASIAEIRSQIMDQRNGGAAVLLVSEDLDEILELSDRVAVMSEGRIDYVAPIGETDRATIGQAMAGHH</sequence>
<dbReference type="PROSITE" id="PS50893">
    <property type="entry name" value="ABC_TRANSPORTER_2"/>
    <property type="match status" value="2"/>
</dbReference>
<dbReference type="AlphaFoldDB" id="A0A931MXA9"/>
<organism evidence="5 6">
    <name type="scientific">Methylobrevis albus</name>
    <dbReference type="NCBI Taxonomy" id="2793297"/>
    <lineage>
        <taxon>Bacteria</taxon>
        <taxon>Pseudomonadati</taxon>
        <taxon>Pseudomonadota</taxon>
        <taxon>Alphaproteobacteria</taxon>
        <taxon>Hyphomicrobiales</taxon>
        <taxon>Pleomorphomonadaceae</taxon>
        <taxon>Methylobrevis</taxon>
    </lineage>
</organism>
<dbReference type="InterPro" id="IPR003593">
    <property type="entry name" value="AAA+_ATPase"/>
</dbReference>
<reference evidence="5" key="1">
    <citation type="submission" date="2020-12" db="EMBL/GenBank/DDBJ databases">
        <title>Methylobrevis albus sp. nov., isolated from fresh water lack sediment.</title>
        <authorList>
            <person name="Zou Q."/>
        </authorList>
    </citation>
    <scope>NUCLEOTIDE SEQUENCE</scope>
    <source>
        <strain evidence="5">L22</strain>
    </source>
</reference>
<dbReference type="CDD" id="cd03216">
    <property type="entry name" value="ABC_Carb_Monos_I"/>
    <property type="match status" value="1"/>
</dbReference>
<feature type="domain" description="ABC transporter" evidence="4">
    <location>
        <begin position="24"/>
        <end position="259"/>
    </location>
</feature>
<dbReference type="RefSeq" id="WP_197309881.1">
    <property type="nucleotide sequence ID" value="NZ_JADZLT010000040.1"/>
</dbReference>
<proteinExistence type="inferred from homology"/>
<dbReference type="InterPro" id="IPR027417">
    <property type="entry name" value="P-loop_NTPase"/>
</dbReference>
<protein>
    <submittedName>
        <fullName evidence="5">ABC transporter ATP-binding protein</fullName>
    </submittedName>
</protein>
<dbReference type="Proteomes" id="UP000631694">
    <property type="component" value="Unassembled WGS sequence"/>
</dbReference>
<dbReference type="InterPro" id="IPR003439">
    <property type="entry name" value="ABC_transporter-like_ATP-bd"/>
</dbReference>
<accession>A0A931MXA9</accession>
<name>A0A931MXA9_9HYPH</name>
<dbReference type="GO" id="GO:0005524">
    <property type="term" value="F:ATP binding"/>
    <property type="evidence" value="ECO:0007669"/>
    <property type="project" value="UniProtKB-KW"/>
</dbReference>
<dbReference type="CDD" id="cd03215">
    <property type="entry name" value="ABC_Carb_Monos_II"/>
    <property type="match status" value="1"/>
</dbReference>
<evidence type="ECO:0000313" key="6">
    <source>
        <dbReference type="Proteomes" id="UP000631694"/>
    </source>
</evidence>
<evidence type="ECO:0000256" key="3">
    <source>
        <dbReference type="ARBA" id="ARBA00022840"/>
    </source>
</evidence>
<dbReference type="SMART" id="SM00382">
    <property type="entry name" value="AAA"/>
    <property type="match status" value="1"/>
</dbReference>
<comment type="caution">
    <text evidence="5">The sequence shown here is derived from an EMBL/GenBank/DDBJ whole genome shotgun (WGS) entry which is preliminary data.</text>
</comment>
<evidence type="ECO:0000259" key="4">
    <source>
        <dbReference type="PROSITE" id="PS50893"/>
    </source>
</evidence>
<dbReference type="PANTHER" id="PTHR43790">
    <property type="entry name" value="CARBOHYDRATE TRANSPORT ATP-BINDING PROTEIN MG119-RELATED"/>
    <property type="match status" value="1"/>
</dbReference>
<evidence type="ECO:0000256" key="1">
    <source>
        <dbReference type="ARBA" id="ARBA00005417"/>
    </source>
</evidence>
<keyword evidence="2" id="KW-0547">Nucleotide-binding</keyword>
<dbReference type="InterPro" id="IPR050107">
    <property type="entry name" value="ABC_carbohydrate_import_ATPase"/>
</dbReference>
<evidence type="ECO:0000256" key="2">
    <source>
        <dbReference type="ARBA" id="ARBA00022741"/>
    </source>
</evidence>
<dbReference type="GO" id="GO:0016887">
    <property type="term" value="F:ATP hydrolysis activity"/>
    <property type="evidence" value="ECO:0007669"/>
    <property type="project" value="InterPro"/>
</dbReference>
<feature type="domain" description="ABC transporter" evidence="4">
    <location>
        <begin position="277"/>
        <end position="521"/>
    </location>
</feature>
<keyword evidence="3 5" id="KW-0067">ATP-binding</keyword>
<dbReference type="EMBL" id="JADZLT010000040">
    <property type="protein sequence ID" value="MBH0236782.1"/>
    <property type="molecule type" value="Genomic_DNA"/>
</dbReference>
<gene>
    <name evidence="5" type="ORF">I5731_03015</name>
</gene>
<evidence type="ECO:0000313" key="5">
    <source>
        <dbReference type="EMBL" id="MBH0236782.1"/>
    </source>
</evidence>
<dbReference type="InterPro" id="IPR017871">
    <property type="entry name" value="ABC_transporter-like_CS"/>
</dbReference>
<dbReference type="PANTHER" id="PTHR43790:SF4">
    <property type="entry name" value="GUANOSINE IMPORT ATP-BINDING PROTEIN NUPO"/>
    <property type="match status" value="1"/>
</dbReference>
<comment type="similarity">
    <text evidence="1">Belongs to the ABC transporter superfamily.</text>
</comment>
<dbReference type="PROSITE" id="PS00211">
    <property type="entry name" value="ABC_TRANSPORTER_1"/>
    <property type="match status" value="1"/>
</dbReference>
<dbReference type="Pfam" id="PF00005">
    <property type="entry name" value="ABC_tran"/>
    <property type="match status" value="2"/>
</dbReference>
<dbReference type="Gene3D" id="3.40.50.300">
    <property type="entry name" value="P-loop containing nucleotide triphosphate hydrolases"/>
    <property type="match status" value="2"/>
</dbReference>